<gene>
    <name evidence="1" type="ORF">DSO57_1025479</name>
</gene>
<proteinExistence type="predicted"/>
<accession>A0ACC2S4C2</accession>
<sequence length="158" mass="17665">MLEDNQMDIEESFDDASAKRKHDELTGLNERDHVISKNPPVSAGTAFHYDVSEASSLRTVSKVPLSRIKRILKEDNEFQGATTDAYTVISKATELFIKMFATDSYNVAARDSRVSVQYKDCATLVSNVDKYEFLTDVVPTPLSLRKALDITENSAPKK</sequence>
<reference evidence="1" key="1">
    <citation type="submission" date="2022-04" db="EMBL/GenBank/DDBJ databases">
        <title>Genome of the entomopathogenic fungus Entomophthora muscae.</title>
        <authorList>
            <person name="Elya C."/>
            <person name="Lovett B.R."/>
            <person name="Lee E."/>
            <person name="Macias A.M."/>
            <person name="Hajek A.E."/>
            <person name="De Bivort B.L."/>
            <person name="Kasson M.T."/>
            <person name="De Fine Licht H.H."/>
            <person name="Stajich J.E."/>
        </authorList>
    </citation>
    <scope>NUCLEOTIDE SEQUENCE</scope>
    <source>
        <strain evidence="1">Berkeley</strain>
    </source>
</reference>
<dbReference type="EMBL" id="QTSX02005823">
    <property type="protein sequence ID" value="KAJ9057130.1"/>
    <property type="molecule type" value="Genomic_DNA"/>
</dbReference>
<evidence type="ECO:0000313" key="2">
    <source>
        <dbReference type="Proteomes" id="UP001165960"/>
    </source>
</evidence>
<keyword evidence="2" id="KW-1185">Reference proteome</keyword>
<comment type="caution">
    <text evidence="1">The sequence shown here is derived from an EMBL/GenBank/DDBJ whole genome shotgun (WGS) entry which is preliminary data.</text>
</comment>
<protein>
    <submittedName>
        <fullName evidence="1">Uncharacterized protein</fullName>
    </submittedName>
</protein>
<evidence type="ECO:0000313" key="1">
    <source>
        <dbReference type="EMBL" id="KAJ9057130.1"/>
    </source>
</evidence>
<name>A0ACC2S4C2_9FUNG</name>
<dbReference type="Proteomes" id="UP001165960">
    <property type="component" value="Unassembled WGS sequence"/>
</dbReference>
<organism evidence="1 2">
    <name type="scientific">Entomophthora muscae</name>
    <dbReference type="NCBI Taxonomy" id="34485"/>
    <lineage>
        <taxon>Eukaryota</taxon>
        <taxon>Fungi</taxon>
        <taxon>Fungi incertae sedis</taxon>
        <taxon>Zoopagomycota</taxon>
        <taxon>Entomophthoromycotina</taxon>
        <taxon>Entomophthoromycetes</taxon>
        <taxon>Entomophthorales</taxon>
        <taxon>Entomophthoraceae</taxon>
        <taxon>Entomophthora</taxon>
    </lineage>
</organism>